<evidence type="ECO:0000256" key="2">
    <source>
        <dbReference type="ARBA" id="ARBA00022729"/>
    </source>
</evidence>
<evidence type="ECO:0000256" key="6">
    <source>
        <dbReference type="ARBA" id="ARBA00023180"/>
    </source>
</evidence>
<dbReference type="Proteomes" id="UP001154078">
    <property type="component" value="Chromosome 1"/>
</dbReference>
<proteinExistence type="inferred from homology"/>
<dbReference type="SUPFAM" id="SSF53474">
    <property type="entry name" value="alpha/beta-Hydrolases"/>
    <property type="match status" value="1"/>
</dbReference>
<evidence type="ECO:0000313" key="10">
    <source>
        <dbReference type="Proteomes" id="UP001154078"/>
    </source>
</evidence>
<keyword evidence="5" id="KW-0443">Lipid metabolism</keyword>
<evidence type="ECO:0000259" key="8">
    <source>
        <dbReference type="Pfam" id="PF04083"/>
    </source>
</evidence>
<keyword evidence="3" id="KW-0378">Hydrolase</keyword>
<evidence type="ECO:0000256" key="4">
    <source>
        <dbReference type="ARBA" id="ARBA00022963"/>
    </source>
</evidence>
<dbReference type="GO" id="GO:0016788">
    <property type="term" value="F:hydrolase activity, acting on ester bonds"/>
    <property type="evidence" value="ECO:0007669"/>
    <property type="project" value="InterPro"/>
</dbReference>
<evidence type="ECO:0000313" key="9">
    <source>
        <dbReference type="EMBL" id="CAH0547935.1"/>
    </source>
</evidence>
<feature type="active site" description="Charge relay system" evidence="7">
    <location>
        <position position="409"/>
    </location>
</feature>
<feature type="active site" description="Nucleophile" evidence="7">
    <location>
        <position position="203"/>
    </location>
</feature>
<evidence type="ECO:0000256" key="1">
    <source>
        <dbReference type="ARBA" id="ARBA00010701"/>
    </source>
</evidence>
<protein>
    <recommendedName>
        <fullName evidence="8">Partial AB-hydrolase lipase domain-containing protein</fullName>
    </recommendedName>
</protein>
<keyword evidence="2" id="KW-0732">Signal</keyword>
<evidence type="ECO:0000256" key="3">
    <source>
        <dbReference type="ARBA" id="ARBA00022801"/>
    </source>
</evidence>
<gene>
    <name evidence="9" type="ORF">MELIAE_LOCUS1820</name>
</gene>
<dbReference type="FunFam" id="3.40.50.1820:FF:000057">
    <property type="entry name" value="Lipase"/>
    <property type="match status" value="1"/>
</dbReference>
<dbReference type="EMBL" id="OV121132">
    <property type="protein sequence ID" value="CAH0547935.1"/>
    <property type="molecule type" value="Genomic_DNA"/>
</dbReference>
<dbReference type="InterPro" id="IPR025483">
    <property type="entry name" value="Lipase_euk"/>
</dbReference>
<dbReference type="GO" id="GO:0016042">
    <property type="term" value="P:lipid catabolic process"/>
    <property type="evidence" value="ECO:0007669"/>
    <property type="project" value="UniProtKB-KW"/>
</dbReference>
<dbReference type="OrthoDB" id="9974421at2759"/>
<evidence type="ECO:0000256" key="5">
    <source>
        <dbReference type="ARBA" id="ARBA00023098"/>
    </source>
</evidence>
<keyword evidence="10" id="KW-1185">Reference proteome</keyword>
<dbReference type="PANTHER" id="PTHR11005">
    <property type="entry name" value="LYSOSOMAL ACID LIPASE-RELATED"/>
    <property type="match status" value="1"/>
</dbReference>
<comment type="similarity">
    <text evidence="1">Belongs to the AB hydrolase superfamily. Lipase family.</text>
</comment>
<dbReference type="InterPro" id="IPR006693">
    <property type="entry name" value="AB_hydrolase_lipase"/>
</dbReference>
<evidence type="ECO:0000256" key="7">
    <source>
        <dbReference type="PIRSR" id="PIRSR000862-1"/>
    </source>
</evidence>
<feature type="domain" description="Partial AB-hydrolase lipase" evidence="8">
    <location>
        <begin position="70"/>
        <end position="125"/>
    </location>
</feature>
<dbReference type="PIRSF" id="PIRSF000862">
    <property type="entry name" value="Steryl_ester_lip"/>
    <property type="match status" value="1"/>
</dbReference>
<keyword evidence="6" id="KW-0325">Glycoprotein</keyword>
<organism evidence="9 10">
    <name type="scientific">Brassicogethes aeneus</name>
    <name type="common">Rape pollen beetle</name>
    <name type="synonym">Meligethes aeneus</name>
    <dbReference type="NCBI Taxonomy" id="1431903"/>
    <lineage>
        <taxon>Eukaryota</taxon>
        <taxon>Metazoa</taxon>
        <taxon>Ecdysozoa</taxon>
        <taxon>Arthropoda</taxon>
        <taxon>Hexapoda</taxon>
        <taxon>Insecta</taxon>
        <taxon>Pterygota</taxon>
        <taxon>Neoptera</taxon>
        <taxon>Endopterygota</taxon>
        <taxon>Coleoptera</taxon>
        <taxon>Polyphaga</taxon>
        <taxon>Cucujiformia</taxon>
        <taxon>Nitidulidae</taxon>
        <taxon>Meligethinae</taxon>
        <taxon>Brassicogethes</taxon>
    </lineage>
</organism>
<dbReference type="Pfam" id="PF04083">
    <property type="entry name" value="Abhydro_lipase"/>
    <property type="match status" value="1"/>
</dbReference>
<reference evidence="9" key="1">
    <citation type="submission" date="2021-12" db="EMBL/GenBank/DDBJ databases">
        <authorList>
            <person name="King R."/>
        </authorList>
    </citation>
    <scope>NUCLEOTIDE SEQUENCE</scope>
</reference>
<dbReference type="AlphaFoldDB" id="A0A9P0FC86"/>
<dbReference type="Gene3D" id="3.40.50.1820">
    <property type="entry name" value="alpha/beta hydrolase"/>
    <property type="match status" value="1"/>
</dbReference>
<feature type="active site" description="Charge relay system" evidence="7">
    <location>
        <position position="378"/>
    </location>
</feature>
<dbReference type="InterPro" id="IPR029058">
    <property type="entry name" value="AB_hydrolase_fold"/>
</dbReference>
<sequence length="453" mass="52402">MEISVYCVGSEILKHEMDKIGPSAWNSSWYKSISPALHNPLRIVILKSNMTKVFTAGGLITISLQTLITMQIFRKYGYLGETHEIETEDGYLLDVHRIPPKTPDPNLPPVLLMHGLMGSSENFILLGPKRSLAYMLSDKGYDIWMPNSRGNFHSRKHRTLDPDHNNTYWMFSWHEIGKYDLPACIDYILESTGKPDLIYAGHSQGTTVFFVMASERPEYQSKIRLSMSLAPSVFLEHTKHPILRAVSKYYRYWDRLVLQTNQHEFIPFVSNDAIRYMFKFLCSKPGRLQDLCSNLMFMLIGFAPEQLDKKIIPLVTATVPAGSSARQALHYAQEIVTGKFRQYDFGKRENRRRYNTTIPPDYNLNISTPIGLFYAENDMLNDVRDVTKLSKVLPNVVKMYEVPYKQFTHFDFIVAKDVKTLVYMEVFDLMKKYNYNLDINTDDTGDNYNNVKK</sequence>
<name>A0A9P0FC86_BRAAE</name>
<keyword evidence="4" id="KW-0442">Lipid degradation</keyword>
<accession>A0A9P0FC86</accession>